<proteinExistence type="predicted"/>
<dbReference type="Pfam" id="PF22752">
    <property type="entry name" value="DUF488-N3i"/>
    <property type="match status" value="1"/>
</dbReference>
<protein>
    <submittedName>
        <fullName evidence="1">Uncharacterized conserved protein YeaO, DUF488 family</fullName>
    </submittedName>
</protein>
<evidence type="ECO:0000313" key="2">
    <source>
        <dbReference type="Proteomes" id="UP000199205"/>
    </source>
</evidence>
<name>A0A1C3WCN3_9HYPH</name>
<accession>A0A1C3WCN3</accession>
<gene>
    <name evidence="1" type="ORF">GA0061101_11072</name>
</gene>
<dbReference type="Proteomes" id="UP000199205">
    <property type="component" value="Unassembled WGS sequence"/>
</dbReference>
<reference evidence="1 2" key="1">
    <citation type="submission" date="2016-08" db="EMBL/GenBank/DDBJ databases">
        <authorList>
            <person name="Seilhamer J.J."/>
        </authorList>
    </citation>
    <scope>NUCLEOTIDE SEQUENCE [LARGE SCALE GENOMIC DNA]</scope>
    <source>
        <strain evidence="1 2">P1-7</strain>
    </source>
</reference>
<sequence>MTVHIKRIYEPAVEGDGIRILVDRLWPRGVSKNDAHIDFWLKDIAPSAELRRWFEHDPNKWNEFRRRYLEELERNSKTVDELREKIGQSTATLLYGAKDVEHNHAIVLMDFITRQ</sequence>
<dbReference type="PANTHER" id="PTHR36849:SF1">
    <property type="entry name" value="CYTOPLASMIC PROTEIN"/>
    <property type="match status" value="1"/>
</dbReference>
<organism evidence="1 2">
    <name type="scientific">Rhizobium lusitanum</name>
    <dbReference type="NCBI Taxonomy" id="293958"/>
    <lineage>
        <taxon>Bacteria</taxon>
        <taxon>Pseudomonadati</taxon>
        <taxon>Pseudomonadota</taxon>
        <taxon>Alphaproteobacteria</taxon>
        <taxon>Hyphomicrobiales</taxon>
        <taxon>Rhizobiaceae</taxon>
        <taxon>Rhizobium/Agrobacterium group</taxon>
        <taxon>Rhizobium</taxon>
    </lineage>
</organism>
<evidence type="ECO:0000313" key="1">
    <source>
        <dbReference type="EMBL" id="SCB37770.1"/>
    </source>
</evidence>
<dbReference type="InterPro" id="IPR052552">
    <property type="entry name" value="YeaO-like"/>
</dbReference>
<dbReference type="AlphaFoldDB" id="A0A1C3WCN3"/>
<dbReference type="EMBL" id="FMAF01000010">
    <property type="protein sequence ID" value="SCB37770.1"/>
    <property type="molecule type" value="Genomic_DNA"/>
</dbReference>
<dbReference type="PANTHER" id="PTHR36849">
    <property type="entry name" value="CYTOPLASMIC PROTEIN-RELATED"/>
    <property type="match status" value="1"/>
</dbReference>
<dbReference type="OrthoDB" id="9790745at2"/>
<dbReference type="RefSeq" id="WP_037199816.1">
    <property type="nucleotide sequence ID" value="NZ_FMAF01000010.1"/>
</dbReference>